<comment type="function">
    <text evidence="6">Constitutes one of the two catalytic subunit of the tRNA-splicing endonuclease complex, a complex responsible for identification and cleavage of the splice sites in pre-tRNA. It cleaves pre-tRNA at the 5'- and 3'-splice sites to release the intron. The products are an intron and two tRNA half-molecules bearing 2',3'-cyclic phosphate and 5'-OH termini. There are no conserved sequences at the splice sites, but the intron is invariably located at the same site in the gene, placing the splice sites an invariant distance from the constant structural features of the tRNA body. It probably carries the active site for 3'-splice site cleavage.</text>
</comment>
<evidence type="ECO:0000256" key="4">
    <source>
        <dbReference type="ARBA" id="ARBA00023239"/>
    </source>
</evidence>
<evidence type="ECO:0000256" key="9">
    <source>
        <dbReference type="SAM" id="MobiDB-lite"/>
    </source>
</evidence>
<evidence type="ECO:0000256" key="2">
    <source>
        <dbReference type="ARBA" id="ARBA00012573"/>
    </source>
</evidence>
<dbReference type="AlphaFoldDB" id="F9XJB6"/>
<dbReference type="InterPro" id="IPR011856">
    <property type="entry name" value="tRNA_endonuc-like_dom_sf"/>
</dbReference>
<keyword evidence="3" id="KW-0819">tRNA processing</keyword>
<dbReference type="Proteomes" id="UP000008062">
    <property type="component" value="Chromosome 9"/>
</dbReference>
<reference evidence="12 13" key="1">
    <citation type="journal article" date="2011" name="PLoS Genet.">
        <title>Finished genome of the fungal wheat pathogen Mycosphaerella graminicola reveals dispensome structure, chromosome plasticity, and stealth pathogenesis.</title>
        <authorList>
            <person name="Goodwin S.B."/>
            <person name="Ben M'barek S."/>
            <person name="Dhillon B."/>
            <person name="Wittenberg A.H.J."/>
            <person name="Crane C.F."/>
            <person name="Hane J.K."/>
            <person name="Foster A.J."/>
            <person name="Van der Lee T.A.J."/>
            <person name="Grimwood J."/>
            <person name="Aerts A."/>
            <person name="Antoniw J."/>
            <person name="Bailey A."/>
            <person name="Bluhm B."/>
            <person name="Bowler J."/>
            <person name="Bristow J."/>
            <person name="van der Burgt A."/>
            <person name="Canto-Canche B."/>
            <person name="Churchill A.C.L."/>
            <person name="Conde-Ferraez L."/>
            <person name="Cools H.J."/>
            <person name="Coutinho P.M."/>
            <person name="Csukai M."/>
            <person name="Dehal P."/>
            <person name="De Wit P."/>
            <person name="Donzelli B."/>
            <person name="van de Geest H.C."/>
            <person name="van Ham R.C.H.J."/>
            <person name="Hammond-Kosack K.E."/>
            <person name="Henrissat B."/>
            <person name="Kilian A."/>
            <person name="Kobayashi A.K."/>
            <person name="Koopmann E."/>
            <person name="Kourmpetis Y."/>
            <person name="Kuzniar A."/>
            <person name="Lindquist E."/>
            <person name="Lombard V."/>
            <person name="Maliepaard C."/>
            <person name="Martins N."/>
            <person name="Mehrabi R."/>
            <person name="Nap J.P.H."/>
            <person name="Ponomarenko A."/>
            <person name="Rudd J.J."/>
            <person name="Salamov A."/>
            <person name="Schmutz J."/>
            <person name="Schouten H.J."/>
            <person name="Shapiro H."/>
            <person name="Stergiopoulos I."/>
            <person name="Torriani S.F.F."/>
            <person name="Tu H."/>
            <person name="de Vries R.P."/>
            <person name="Waalwijk C."/>
            <person name="Ware S.B."/>
            <person name="Wiebenga A."/>
            <person name="Zwiers L.-H."/>
            <person name="Oliver R.P."/>
            <person name="Grigoriev I.V."/>
            <person name="Kema G.H.J."/>
        </authorList>
    </citation>
    <scope>NUCLEOTIDE SEQUENCE [LARGE SCALE GENOMIC DNA]</scope>
    <source>
        <strain evidence="13">CBS 115943 / IPO323</strain>
    </source>
</reference>
<evidence type="ECO:0000313" key="13">
    <source>
        <dbReference type="Proteomes" id="UP000008062"/>
    </source>
</evidence>
<evidence type="ECO:0000256" key="7">
    <source>
        <dbReference type="ARBA" id="ARBA00075884"/>
    </source>
</evidence>
<dbReference type="eggNOG" id="KOG4133">
    <property type="taxonomic scope" value="Eukaryota"/>
</dbReference>
<comment type="similarity">
    <text evidence="1">Belongs to the tRNA-intron endonuclease family.</text>
</comment>
<dbReference type="PANTHER" id="PTHR13070:SF0">
    <property type="entry name" value="TRNA-SPLICING ENDONUCLEASE SUBUNIT SEN34"/>
    <property type="match status" value="1"/>
</dbReference>
<dbReference type="SUPFAM" id="SSF53032">
    <property type="entry name" value="tRNA-intron endonuclease catalytic domain-like"/>
    <property type="match status" value="1"/>
</dbReference>
<dbReference type="GO" id="GO:0000379">
    <property type="term" value="P:tRNA-type intron splice site recognition and cleavage"/>
    <property type="evidence" value="ECO:0007669"/>
    <property type="project" value="TreeGrafter"/>
</dbReference>
<organism evidence="12 13">
    <name type="scientific">Zymoseptoria tritici (strain CBS 115943 / IPO323)</name>
    <name type="common">Speckled leaf blotch fungus</name>
    <name type="synonym">Septoria tritici</name>
    <dbReference type="NCBI Taxonomy" id="336722"/>
    <lineage>
        <taxon>Eukaryota</taxon>
        <taxon>Fungi</taxon>
        <taxon>Dikarya</taxon>
        <taxon>Ascomycota</taxon>
        <taxon>Pezizomycotina</taxon>
        <taxon>Dothideomycetes</taxon>
        <taxon>Dothideomycetidae</taxon>
        <taxon>Mycosphaerellales</taxon>
        <taxon>Mycosphaerellaceae</taxon>
        <taxon>Zymoseptoria</taxon>
    </lineage>
</organism>
<proteinExistence type="inferred from homology"/>
<dbReference type="NCBIfam" id="TIGR00324">
    <property type="entry name" value="endA"/>
    <property type="match status" value="1"/>
</dbReference>
<dbReference type="FunCoup" id="F9XJB6">
    <property type="interactions" value="137"/>
</dbReference>
<sequence length="430" mass="46405">MQFIDTCGQLKSVMQNEGMKTRGRLTICSEVRVAVVCALIDVRGDGSVASSISQVHQMRARMKFQARRLTTRASQQVSYTAHENMAASTNAAANGSTTVSEPIAISKVAHRYMLYDVNIVTYLRREHNISGVLIGTLPQASQQNVFLGLPLELMPEEARLLVEKKVAHIVDDVAEHKRSFLGGGLGVDERKAFQAALRKQGLSAAAEATKKSDDRKKAALKKLGAASGDWNDIPDDMFTPDPNRKKRPAARRVGSVTASAPPTPPVGASDEESLFGPPPASGPPKAASSVISTTESSTGPEPYGITPTTSHPPLQAQPPTNGESLELPRVPDSYPVYKHLHEKGYFMAPGLRFGCQYMAYPGDPLRFHSHFLCNGMSWDQEFDLLDLVGGGRLGTGVKKGFLVGGEEPKKEASDSESGNVRAFCIEWGGM</sequence>
<dbReference type="Pfam" id="PF01974">
    <property type="entry name" value="tRNA_int_endo"/>
    <property type="match status" value="1"/>
</dbReference>
<dbReference type="OrthoDB" id="48041at2759"/>
<evidence type="ECO:0000256" key="5">
    <source>
        <dbReference type="ARBA" id="ARBA00034031"/>
    </source>
</evidence>
<dbReference type="InterPro" id="IPR006676">
    <property type="entry name" value="tRNA_splic"/>
</dbReference>
<gene>
    <name evidence="12" type="ORF">MYCGRDRAFT_110807</name>
</gene>
<dbReference type="HOGENOM" id="CLU_049366_0_0_1"/>
<dbReference type="EC" id="4.6.1.16" evidence="2"/>
<protein>
    <recommendedName>
        <fullName evidence="2">tRNA-intron lyase</fullName>
        <ecNumber evidence="2">4.6.1.16</ecNumber>
    </recommendedName>
    <alternativeName>
        <fullName evidence="7 8">tRNA-intron endonuclease SEN34</fullName>
    </alternativeName>
</protein>
<dbReference type="Pfam" id="PF26577">
    <property type="entry name" value="TSEN34_N"/>
    <property type="match status" value="1"/>
</dbReference>
<keyword evidence="13" id="KW-1185">Reference proteome</keyword>
<dbReference type="InParanoid" id="F9XJB6"/>
<dbReference type="PANTHER" id="PTHR13070">
    <property type="entry name" value="TRNA-SPLICING ENDONUCLEASE SUBUNIT SEN34-RELATED"/>
    <property type="match status" value="1"/>
</dbReference>
<dbReference type="GO" id="GO:0005634">
    <property type="term" value="C:nucleus"/>
    <property type="evidence" value="ECO:0007669"/>
    <property type="project" value="UniProtKB-ARBA"/>
</dbReference>
<dbReference type="STRING" id="336722.F9XJB6"/>
<comment type="catalytic activity">
    <reaction evidence="5">
        <text>pretRNA = a 3'-half-tRNA molecule with a 5'-OH end + a 5'-half-tRNA molecule with a 2',3'-cyclic phosphate end + an intron with a 2',3'-cyclic phosphate and a 5'-hydroxyl terminus.</text>
        <dbReference type="EC" id="4.6.1.16"/>
    </reaction>
</comment>
<dbReference type="InterPro" id="IPR006677">
    <property type="entry name" value="tRNA_intron_Endonuc_cat-like"/>
</dbReference>
<dbReference type="EMBL" id="CM001204">
    <property type="protein sequence ID" value="EGP84424.1"/>
    <property type="molecule type" value="Genomic_DNA"/>
</dbReference>
<feature type="compositionally biased region" description="Polar residues" evidence="9">
    <location>
        <begin position="290"/>
        <end position="299"/>
    </location>
</feature>
<dbReference type="InterPro" id="IPR036167">
    <property type="entry name" value="tRNA_intron_Endo_cat-like_sf"/>
</dbReference>
<feature type="compositionally biased region" description="Polar residues" evidence="9">
    <location>
        <begin position="306"/>
        <end position="323"/>
    </location>
</feature>
<evidence type="ECO:0000259" key="10">
    <source>
        <dbReference type="Pfam" id="PF01974"/>
    </source>
</evidence>
<evidence type="ECO:0000313" key="12">
    <source>
        <dbReference type="EMBL" id="EGP84424.1"/>
    </source>
</evidence>
<dbReference type="CDD" id="cd22363">
    <property type="entry name" value="tRNA-intron_lyase_C"/>
    <property type="match status" value="1"/>
</dbReference>
<accession>F9XJB6</accession>
<name>F9XJB6_ZYMTI</name>
<dbReference type="OMA" id="RTFSLEW"/>
<dbReference type="Gene3D" id="3.40.1350.10">
    <property type="match status" value="1"/>
</dbReference>
<feature type="domain" description="TSEN34 N-terminal" evidence="11">
    <location>
        <begin position="103"/>
        <end position="172"/>
    </location>
</feature>
<dbReference type="FunFam" id="3.40.1350.10:FF:000008">
    <property type="entry name" value="tRNA-splicing endonuclease subunit Sen34"/>
    <property type="match status" value="1"/>
</dbReference>
<dbReference type="GO" id="GO:0000213">
    <property type="term" value="F:tRNA-intron lyase activity"/>
    <property type="evidence" value="ECO:0007669"/>
    <property type="project" value="UniProtKB-EC"/>
</dbReference>
<dbReference type="KEGG" id="ztr:MYCGRDRAFT_110807"/>
<evidence type="ECO:0000256" key="8">
    <source>
        <dbReference type="ARBA" id="ARBA00076724"/>
    </source>
</evidence>
<evidence type="ECO:0000259" key="11">
    <source>
        <dbReference type="Pfam" id="PF26577"/>
    </source>
</evidence>
<feature type="region of interest" description="Disordered" evidence="9">
    <location>
        <begin position="226"/>
        <end position="328"/>
    </location>
</feature>
<evidence type="ECO:0000256" key="3">
    <source>
        <dbReference type="ARBA" id="ARBA00022694"/>
    </source>
</evidence>
<evidence type="ECO:0000256" key="6">
    <source>
        <dbReference type="ARBA" id="ARBA00059865"/>
    </source>
</evidence>
<keyword evidence="4" id="KW-0456">Lyase</keyword>
<dbReference type="GeneID" id="13402454"/>
<feature type="domain" description="tRNA intron endonuclease catalytic" evidence="10">
    <location>
        <begin position="333"/>
        <end position="405"/>
    </location>
</feature>
<dbReference type="InterPro" id="IPR059049">
    <property type="entry name" value="TSEN34_N"/>
</dbReference>
<dbReference type="RefSeq" id="XP_003849448.1">
    <property type="nucleotide sequence ID" value="XM_003849400.1"/>
</dbReference>
<dbReference type="GO" id="GO:0003676">
    <property type="term" value="F:nucleic acid binding"/>
    <property type="evidence" value="ECO:0007669"/>
    <property type="project" value="InterPro"/>
</dbReference>
<evidence type="ECO:0000256" key="1">
    <source>
        <dbReference type="ARBA" id="ARBA00008078"/>
    </source>
</evidence>